<keyword evidence="6" id="KW-0902">Two-component regulatory system</keyword>
<evidence type="ECO:0000256" key="1">
    <source>
        <dbReference type="ARBA" id="ARBA00000085"/>
    </source>
</evidence>
<evidence type="ECO:0000256" key="2">
    <source>
        <dbReference type="ARBA" id="ARBA00012438"/>
    </source>
</evidence>
<comment type="catalytic activity">
    <reaction evidence="1">
        <text>ATP + protein L-histidine = ADP + protein N-phospho-L-histidine.</text>
        <dbReference type="EC" id="2.7.13.3"/>
    </reaction>
</comment>
<accession>A0A0H4X9F9</accession>
<gene>
    <name evidence="9" type="ORF">A176_007127</name>
</gene>
<dbReference type="SUPFAM" id="SSF47384">
    <property type="entry name" value="Homodimeric domain of signal transducing histidine kinase"/>
    <property type="match status" value="1"/>
</dbReference>
<dbReference type="InterPro" id="IPR003594">
    <property type="entry name" value="HATPase_dom"/>
</dbReference>
<evidence type="ECO:0000256" key="5">
    <source>
        <dbReference type="ARBA" id="ARBA00022777"/>
    </source>
</evidence>
<evidence type="ECO:0000313" key="9">
    <source>
        <dbReference type="EMBL" id="AKQ70215.1"/>
    </source>
</evidence>
<dbReference type="InterPro" id="IPR003661">
    <property type="entry name" value="HisK_dim/P_dom"/>
</dbReference>
<evidence type="ECO:0000259" key="8">
    <source>
        <dbReference type="PROSITE" id="PS50109"/>
    </source>
</evidence>
<dbReference type="EC" id="2.7.13.3" evidence="2"/>
<dbReference type="KEGG" id="mym:A176_007127"/>
<sequence length="1014" mass="108757">MKVPEKNVGAAVDRMSRALERLSTAPPVVAVLEELLCQATTALGASGAFICWWGGSGDWRTLTTAGVDAEAAAVCAQRLMERAPGPGAPRQPSVVEDLSRDALLAPEPEARDRLAAVSLVSQPLFFAAGLGAAGVLGVLFREAWRPEAGDLPRFGLSVKLAALALERERMAETLRQSVMAARMDAEEAEVLRLRRFQAVTEAFGHALTRDEVARVVLEQGLPAVGAVAGLVHLVEPDGTAVLKAALGLTDAQLAPLRVLQGPGRLELESEVWRAPPRVTGDADAAEARRAPTRVTGNVSGEPDTTPAPWRTLFPAGALGMSDAVPLATPLWLETAAAVRATVPGLASLVTPGPLRALVLLPLQVEGQDFGTLCFGFSEPRRFSALERASITGLGRECGQALERARLYARERSARLQAEAAGQRLRLLADASALVSASLDWEETVAGVARLALGHFADGCAVDSYEDGVVRRLAMLYEDPQEAPRGLELLRFAPHEGSPTLLSEVLASGRPWMMVRPSEEPDDDRTEAGQLYAAARELGVGSLILTPLVARQRTLGLLTFMRTASSPPFEIPDLSLAEELAGRAALAIDNAALFRKARAAEEESRRSAARLHVLVQVSQLIAEAGLNLPSVLEVLVRKVSEAMGDACVLQLLSEDRTHLDLVTVHHPNAEARAVLDASLSRGPVRVGEGLSGRVAATGQTLFVPRLHADDLRDERVPEGRLFLQHYGPHSVIFVPLGVRGRVLGTLGVMRDAGGREYSVEERALLESLAARAALAIEDARLYGAATQAVKARDELLSVAGHELKSPLNALQLQIHLLARMARDAMAADGFAERAERAARAGQRLGLLIDDLLDVSRLSAGRLGLKREEMDLSALTRELVHRMSEELALAGNDVRLALEQPVLGEWDRLRLEQVLVNLLSNAAKYGAGRPVTVAVEAVGPLARLSVRDEGIGVAPEEQERIFEQFERSASVQHHFKGLGLGLWITKRIVEAHGGTIRLWSEPGKGSTFTVELPLRV</sequence>
<evidence type="ECO:0000256" key="4">
    <source>
        <dbReference type="ARBA" id="ARBA00022679"/>
    </source>
</evidence>
<feature type="region of interest" description="Disordered" evidence="7">
    <location>
        <begin position="278"/>
        <end position="307"/>
    </location>
</feature>
<dbReference type="Proteomes" id="UP000009026">
    <property type="component" value="Chromosome"/>
</dbReference>
<dbReference type="InterPro" id="IPR036890">
    <property type="entry name" value="HATPase_C_sf"/>
</dbReference>
<dbReference type="SMART" id="SM00065">
    <property type="entry name" value="GAF"/>
    <property type="match status" value="3"/>
</dbReference>
<dbReference type="InterPro" id="IPR004358">
    <property type="entry name" value="Sig_transdc_His_kin-like_C"/>
</dbReference>
<dbReference type="EMBL" id="CP012109">
    <property type="protein sequence ID" value="AKQ70215.1"/>
    <property type="molecule type" value="Genomic_DNA"/>
</dbReference>
<dbReference type="CDD" id="cd00075">
    <property type="entry name" value="HATPase"/>
    <property type="match status" value="1"/>
</dbReference>
<name>A0A0H4X9F9_9BACT</name>
<dbReference type="InterPro" id="IPR036097">
    <property type="entry name" value="HisK_dim/P_sf"/>
</dbReference>
<evidence type="ECO:0000256" key="6">
    <source>
        <dbReference type="ARBA" id="ARBA00023012"/>
    </source>
</evidence>
<dbReference type="InterPro" id="IPR029016">
    <property type="entry name" value="GAF-like_dom_sf"/>
</dbReference>
<keyword evidence="3" id="KW-0597">Phosphoprotein</keyword>
<dbReference type="STRING" id="1297742.A176_007127"/>
<keyword evidence="5 9" id="KW-0418">Kinase</keyword>
<dbReference type="FunFam" id="3.30.565.10:FF:000006">
    <property type="entry name" value="Sensor histidine kinase WalK"/>
    <property type="match status" value="1"/>
</dbReference>
<dbReference type="PANTHER" id="PTHR43711">
    <property type="entry name" value="TWO-COMPONENT HISTIDINE KINASE"/>
    <property type="match status" value="1"/>
</dbReference>
<dbReference type="GO" id="GO:0000155">
    <property type="term" value="F:phosphorelay sensor kinase activity"/>
    <property type="evidence" value="ECO:0007669"/>
    <property type="project" value="InterPro"/>
</dbReference>
<evidence type="ECO:0000313" key="10">
    <source>
        <dbReference type="Proteomes" id="UP000009026"/>
    </source>
</evidence>
<keyword evidence="10" id="KW-1185">Reference proteome</keyword>
<dbReference type="Pfam" id="PF00512">
    <property type="entry name" value="HisKA"/>
    <property type="match status" value="1"/>
</dbReference>
<dbReference type="PROSITE" id="PS50109">
    <property type="entry name" value="HIS_KIN"/>
    <property type="match status" value="1"/>
</dbReference>
<dbReference type="PRINTS" id="PR00344">
    <property type="entry name" value="BCTRLSENSOR"/>
</dbReference>
<dbReference type="eggNOG" id="COG2203">
    <property type="taxonomic scope" value="Bacteria"/>
</dbReference>
<evidence type="ECO:0000256" key="7">
    <source>
        <dbReference type="SAM" id="MobiDB-lite"/>
    </source>
</evidence>
<dbReference type="RefSeq" id="WP_002638162.1">
    <property type="nucleotide sequence ID" value="NZ_CP012109.1"/>
</dbReference>
<feature type="domain" description="Histidine kinase" evidence="8">
    <location>
        <begin position="797"/>
        <end position="1014"/>
    </location>
</feature>
<dbReference type="InterPro" id="IPR050736">
    <property type="entry name" value="Sensor_HK_Regulatory"/>
</dbReference>
<dbReference type="Pfam" id="PF01590">
    <property type="entry name" value="GAF"/>
    <property type="match status" value="2"/>
</dbReference>
<dbReference type="InterPro" id="IPR005467">
    <property type="entry name" value="His_kinase_dom"/>
</dbReference>
<dbReference type="Gene3D" id="3.30.565.10">
    <property type="entry name" value="Histidine kinase-like ATPase, C-terminal domain"/>
    <property type="match status" value="1"/>
</dbReference>
<dbReference type="SMART" id="SM00387">
    <property type="entry name" value="HATPase_c"/>
    <property type="match status" value="1"/>
</dbReference>
<keyword evidence="4" id="KW-0808">Transferase</keyword>
<dbReference type="PATRIC" id="fig|1297742.4.peg.7244"/>
<dbReference type="Gene3D" id="3.30.450.40">
    <property type="match status" value="4"/>
</dbReference>
<dbReference type="PANTHER" id="PTHR43711:SF1">
    <property type="entry name" value="HISTIDINE KINASE 1"/>
    <property type="match status" value="1"/>
</dbReference>
<dbReference type="InterPro" id="IPR003018">
    <property type="entry name" value="GAF"/>
</dbReference>
<proteinExistence type="predicted"/>
<dbReference type="SUPFAM" id="SSF55781">
    <property type="entry name" value="GAF domain-like"/>
    <property type="match status" value="4"/>
</dbReference>
<dbReference type="CDD" id="cd00082">
    <property type="entry name" value="HisKA"/>
    <property type="match status" value="1"/>
</dbReference>
<dbReference type="AlphaFoldDB" id="A0A0H4X9F9"/>
<dbReference type="Pfam" id="PF02518">
    <property type="entry name" value="HATPase_c"/>
    <property type="match status" value="1"/>
</dbReference>
<dbReference type="SMART" id="SM00388">
    <property type="entry name" value="HisKA"/>
    <property type="match status" value="1"/>
</dbReference>
<organism evidence="9 10">
    <name type="scientific">Pseudomyxococcus hansupus</name>
    <dbReference type="NCBI Taxonomy" id="1297742"/>
    <lineage>
        <taxon>Bacteria</taxon>
        <taxon>Pseudomonadati</taxon>
        <taxon>Myxococcota</taxon>
        <taxon>Myxococcia</taxon>
        <taxon>Myxococcales</taxon>
        <taxon>Cystobacterineae</taxon>
        <taxon>Myxococcaceae</taxon>
        <taxon>Pseudomyxococcus</taxon>
    </lineage>
</organism>
<dbReference type="SUPFAM" id="SSF55874">
    <property type="entry name" value="ATPase domain of HSP90 chaperone/DNA topoisomerase II/histidine kinase"/>
    <property type="match status" value="1"/>
</dbReference>
<evidence type="ECO:0000256" key="3">
    <source>
        <dbReference type="ARBA" id="ARBA00022553"/>
    </source>
</evidence>
<reference evidence="9 10" key="1">
    <citation type="journal article" date="2016" name="PLoS ONE">
        <title>Complete Genome Sequence and Comparative Genomics of a Novel Myxobacterium Myxococcus hansupus.</title>
        <authorList>
            <person name="Sharma G."/>
            <person name="Narwani T."/>
            <person name="Subramanian S."/>
        </authorList>
    </citation>
    <scope>NUCLEOTIDE SEQUENCE [LARGE SCALE GENOMIC DNA]</scope>
    <source>
        <strain evidence="10">mixupus</strain>
    </source>
</reference>
<protein>
    <recommendedName>
        <fullName evidence="2">histidine kinase</fullName>
        <ecNumber evidence="2">2.7.13.3</ecNumber>
    </recommendedName>
</protein>
<dbReference type="eggNOG" id="COG2205">
    <property type="taxonomic scope" value="Bacteria"/>
</dbReference>
<dbReference type="Gene3D" id="1.10.287.130">
    <property type="match status" value="1"/>
</dbReference>